<name>A0AAD7BUZ2_9AGAR</name>
<dbReference type="SUPFAM" id="SSF55961">
    <property type="entry name" value="Bet v1-like"/>
    <property type="match status" value="1"/>
</dbReference>
<dbReference type="AlphaFoldDB" id="A0AAD7BUZ2"/>
<evidence type="ECO:0000313" key="1">
    <source>
        <dbReference type="EMBL" id="KAJ7631022.1"/>
    </source>
</evidence>
<dbReference type="Proteomes" id="UP001221142">
    <property type="component" value="Unassembled WGS sequence"/>
</dbReference>
<comment type="caution">
    <text evidence="1">The sequence shown here is derived from an EMBL/GenBank/DDBJ whole genome shotgun (WGS) entry which is preliminary data.</text>
</comment>
<gene>
    <name evidence="1" type="ORF">FB45DRAFT_917229</name>
</gene>
<keyword evidence="2" id="KW-1185">Reference proteome</keyword>
<evidence type="ECO:0000313" key="2">
    <source>
        <dbReference type="Proteomes" id="UP001221142"/>
    </source>
</evidence>
<proteinExistence type="predicted"/>
<protein>
    <submittedName>
        <fullName evidence="1">Uncharacterized protein</fullName>
    </submittedName>
</protein>
<reference evidence="1" key="1">
    <citation type="submission" date="2023-03" db="EMBL/GenBank/DDBJ databases">
        <title>Massive genome expansion in bonnet fungi (Mycena s.s.) driven by repeated elements and novel gene families across ecological guilds.</title>
        <authorList>
            <consortium name="Lawrence Berkeley National Laboratory"/>
            <person name="Harder C.B."/>
            <person name="Miyauchi S."/>
            <person name="Viragh M."/>
            <person name="Kuo A."/>
            <person name="Thoen E."/>
            <person name="Andreopoulos B."/>
            <person name="Lu D."/>
            <person name="Skrede I."/>
            <person name="Drula E."/>
            <person name="Henrissat B."/>
            <person name="Morin E."/>
            <person name="Kohler A."/>
            <person name="Barry K."/>
            <person name="LaButti K."/>
            <person name="Morin E."/>
            <person name="Salamov A."/>
            <person name="Lipzen A."/>
            <person name="Mereny Z."/>
            <person name="Hegedus B."/>
            <person name="Baldrian P."/>
            <person name="Stursova M."/>
            <person name="Weitz H."/>
            <person name="Taylor A."/>
            <person name="Grigoriev I.V."/>
            <person name="Nagy L.G."/>
            <person name="Martin F."/>
            <person name="Kauserud H."/>
        </authorList>
    </citation>
    <scope>NUCLEOTIDE SEQUENCE</scope>
    <source>
        <strain evidence="1">9284</strain>
    </source>
</reference>
<accession>A0AAD7BUZ2</accession>
<sequence>MSLYANHRVFYTRRVKAPLKNVLALLHDAEGIMRLSPVIESVSLDPATGVYTIVDGIEMPPFGFRTKVTYSAKINLHDEGMRAESDASGTLTTTNYTARAISEHETELVEEVNVKVSCRVPARLFRL</sequence>
<organism evidence="1 2">
    <name type="scientific">Roridomyces roridus</name>
    <dbReference type="NCBI Taxonomy" id="1738132"/>
    <lineage>
        <taxon>Eukaryota</taxon>
        <taxon>Fungi</taxon>
        <taxon>Dikarya</taxon>
        <taxon>Basidiomycota</taxon>
        <taxon>Agaricomycotina</taxon>
        <taxon>Agaricomycetes</taxon>
        <taxon>Agaricomycetidae</taxon>
        <taxon>Agaricales</taxon>
        <taxon>Marasmiineae</taxon>
        <taxon>Mycenaceae</taxon>
        <taxon>Roridomyces</taxon>
    </lineage>
</organism>
<dbReference type="EMBL" id="JARKIF010000009">
    <property type="protein sequence ID" value="KAJ7631022.1"/>
    <property type="molecule type" value="Genomic_DNA"/>
</dbReference>